<dbReference type="SUPFAM" id="SSF69065">
    <property type="entry name" value="RNase III domain-like"/>
    <property type="match status" value="1"/>
</dbReference>
<feature type="binding site" evidence="8">
    <location>
        <position position="126"/>
    </location>
    <ligand>
        <name>Mg(2+)</name>
        <dbReference type="ChEBI" id="CHEBI:18420"/>
    </ligand>
</feature>
<protein>
    <recommendedName>
        <fullName evidence="8">Ribonuclease 3</fullName>
        <ecNumber evidence="8">3.1.26.3</ecNumber>
    </recommendedName>
    <alternativeName>
        <fullName evidence="8">Ribonuclease III</fullName>
        <shortName evidence="8">RNase III</shortName>
    </alternativeName>
</protein>
<dbReference type="Proteomes" id="UP001442494">
    <property type="component" value="Unassembled WGS sequence"/>
</dbReference>
<dbReference type="SMART" id="SM00535">
    <property type="entry name" value="RIBOc"/>
    <property type="match status" value="1"/>
</dbReference>
<dbReference type="InterPro" id="IPR036389">
    <property type="entry name" value="RNase_III_sf"/>
</dbReference>
<keyword evidence="12" id="KW-1185">Reference proteome</keyword>
<dbReference type="InterPro" id="IPR014720">
    <property type="entry name" value="dsRBD_dom"/>
</dbReference>
<dbReference type="InterPro" id="IPR011907">
    <property type="entry name" value="RNase_III"/>
</dbReference>
<dbReference type="Pfam" id="PF00636">
    <property type="entry name" value="Ribonuclease_3"/>
    <property type="match status" value="1"/>
</dbReference>
<dbReference type="EMBL" id="JAMPKK010000040">
    <property type="protein sequence ID" value="MEP0866284.1"/>
    <property type="molecule type" value="Genomic_DNA"/>
</dbReference>
<dbReference type="SUPFAM" id="SSF54768">
    <property type="entry name" value="dsRNA-binding domain-like"/>
    <property type="match status" value="1"/>
</dbReference>
<dbReference type="GO" id="GO:0004525">
    <property type="term" value="F:ribonuclease III activity"/>
    <property type="evidence" value="ECO:0007669"/>
    <property type="project" value="UniProtKB-EC"/>
</dbReference>
<evidence type="ECO:0000259" key="9">
    <source>
        <dbReference type="PROSITE" id="PS50137"/>
    </source>
</evidence>
<evidence type="ECO:0000256" key="6">
    <source>
        <dbReference type="ARBA" id="ARBA00022801"/>
    </source>
</evidence>
<dbReference type="EC" id="3.1.26.3" evidence="8"/>
<keyword evidence="8" id="KW-0819">tRNA processing</keyword>
<keyword evidence="8" id="KW-0963">Cytoplasm</keyword>
<evidence type="ECO:0000256" key="3">
    <source>
        <dbReference type="ARBA" id="ARBA00022664"/>
    </source>
</evidence>
<evidence type="ECO:0000256" key="2">
    <source>
        <dbReference type="ARBA" id="ARBA00010183"/>
    </source>
</evidence>
<sequence length="237" mass="26817">MTFKDPRRQKQLEKLIQKLGLPEQAPVQWSLLDLALTHPTVSPSGNYEQLEFLGDAVVRMAASELLWEIYPNCSVGEFSAIRKVLVSDRTLARIADSYGLDRYLLVSESAAGDKAGLTSRMADAFEAVLGALYLSTHTLELVRPWLDPHFKYLSSEIRTDPAYQNYKDALQEWTQAHYQTLPEYRVKENRRFHGDPERFAAEVWFQGRLLGQGKGHSKKAAEQAAAKEAFLSIGDEE</sequence>
<dbReference type="NCBIfam" id="TIGR02191">
    <property type="entry name" value="RNaseIII"/>
    <property type="match status" value="1"/>
</dbReference>
<comment type="cofactor">
    <cofactor evidence="8">
        <name>Mg(2+)</name>
        <dbReference type="ChEBI" id="CHEBI:18420"/>
    </cofactor>
</comment>
<dbReference type="PROSITE" id="PS00517">
    <property type="entry name" value="RNASE_3_1"/>
    <property type="match status" value="1"/>
</dbReference>
<dbReference type="Gene3D" id="1.10.1520.10">
    <property type="entry name" value="Ribonuclease III domain"/>
    <property type="match status" value="1"/>
</dbReference>
<evidence type="ECO:0000313" key="12">
    <source>
        <dbReference type="Proteomes" id="UP001442494"/>
    </source>
</evidence>
<dbReference type="PROSITE" id="PS50137">
    <property type="entry name" value="DS_RBD"/>
    <property type="match status" value="1"/>
</dbReference>
<keyword evidence="8" id="KW-0460">Magnesium</keyword>
<comment type="subcellular location">
    <subcellularLocation>
        <location evidence="8">Cytoplasm</location>
    </subcellularLocation>
</comment>
<keyword evidence="6 8" id="KW-0378">Hydrolase</keyword>
<dbReference type="PROSITE" id="PS50142">
    <property type="entry name" value="RNASE_3_2"/>
    <property type="match status" value="1"/>
</dbReference>
<dbReference type="InterPro" id="IPR000999">
    <property type="entry name" value="RNase_III_dom"/>
</dbReference>
<keyword evidence="3 8" id="KW-0507">mRNA processing</keyword>
<keyword evidence="4 8" id="KW-0540">Nuclease</keyword>
<dbReference type="RefSeq" id="WP_190422230.1">
    <property type="nucleotide sequence ID" value="NZ_JAMPKK010000040.1"/>
</dbReference>
<dbReference type="Pfam" id="PF00035">
    <property type="entry name" value="dsrm"/>
    <property type="match status" value="1"/>
</dbReference>
<keyword evidence="8" id="KW-0479">Metal-binding</keyword>
<comment type="similarity">
    <text evidence="2">Belongs to the ribonuclease III family.</text>
</comment>
<evidence type="ECO:0000256" key="7">
    <source>
        <dbReference type="ARBA" id="ARBA00022884"/>
    </source>
</evidence>
<keyword evidence="8" id="KW-0698">rRNA processing</keyword>
<keyword evidence="8" id="KW-0699">rRNA-binding</keyword>
<evidence type="ECO:0000313" key="11">
    <source>
        <dbReference type="EMBL" id="MEP0866284.1"/>
    </source>
</evidence>
<feature type="domain" description="DRBM" evidence="9">
    <location>
        <begin position="165"/>
        <end position="235"/>
    </location>
</feature>
<dbReference type="SMART" id="SM00358">
    <property type="entry name" value="DSRM"/>
    <property type="match status" value="1"/>
</dbReference>
<evidence type="ECO:0000256" key="8">
    <source>
        <dbReference type="HAMAP-Rule" id="MF_00104"/>
    </source>
</evidence>
<dbReference type="PANTHER" id="PTHR11207">
    <property type="entry name" value="RIBONUCLEASE III"/>
    <property type="match status" value="1"/>
</dbReference>
<evidence type="ECO:0000256" key="1">
    <source>
        <dbReference type="ARBA" id="ARBA00000109"/>
    </source>
</evidence>
<comment type="function">
    <text evidence="8">Digests double-stranded RNA. Involved in the processing of primary rRNA transcript to yield the immediate precursors to the large and small rRNAs (23S and 16S). Processes some mRNAs, and tRNAs when they are encoded in the rRNA operon. Processes pre-crRNA and tracrRNA of type II CRISPR loci if present in the organism.</text>
</comment>
<feature type="domain" description="RNase III" evidence="10">
    <location>
        <begin position="12"/>
        <end position="137"/>
    </location>
</feature>
<accession>A0ABV0JS50</accession>
<feature type="active site" evidence="8">
    <location>
        <position position="126"/>
    </location>
</feature>
<dbReference type="CDD" id="cd00593">
    <property type="entry name" value="RIBOc"/>
    <property type="match status" value="1"/>
</dbReference>
<comment type="subunit">
    <text evidence="8">Homodimer.</text>
</comment>
<proteinExistence type="inferred from homology"/>
<feature type="binding site" evidence="8">
    <location>
        <position position="123"/>
    </location>
    <ligand>
        <name>Mg(2+)</name>
        <dbReference type="ChEBI" id="CHEBI:18420"/>
    </ligand>
</feature>
<evidence type="ECO:0000259" key="10">
    <source>
        <dbReference type="PROSITE" id="PS50142"/>
    </source>
</evidence>
<dbReference type="PANTHER" id="PTHR11207:SF0">
    <property type="entry name" value="RIBONUCLEASE 3"/>
    <property type="match status" value="1"/>
</dbReference>
<evidence type="ECO:0000256" key="4">
    <source>
        <dbReference type="ARBA" id="ARBA00022722"/>
    </source>
</evidence>
<dbReference type="Gene3D" id="3.30.160.20">
    <property type="match status" value="1"/>
</dbReference>
<feature type="binding site" evidence="8">
    <location>
        <position position="51"/>
    </location>
    <ligand>
        <name>Mg(2+)</name>
        <dbReference type="ChEBI" id="CHEBI:18420"/>
    </ligand>
</feature>
<feature type="active site" evidence="8">
    <location>
        <position position="55"/>
    </location>
</feature>
<keyword evidence="5 8" id="KW-0255">Endonuclease</keyword>
<reference evidence="11 12" key="1">
    <citation type="submission" date="2022-04" db="EMBL/GenBank/DDBJ databases">
        <title>Positive selection, recombination, and allopatry shape intraspecific diversity of widespread and dominant cyanobacteria.</title>
        <authorList>
            <person name="Wei J."/>
            <person name="Shu W."/>
            <person name="Hu C."/>
        </authorList>
    </citation>
    <scope>NUCLEOTIDE SEQUENCE [LARGE SCALE GENOMIC DNA]</scope>
    <source>
        <strain evidence="11 12">GB2-A5</strain>
    </source>
</reference>
<gene>
    <name evidence="8 11" type="primary">rnc</name>
    <name evidence="11" type="ORF">NDI37_17630</name>
</gene>
<comment type="caution">
    <text evidence="11">The sequence shown here is derived from an EMBL/GenBank/DDBJ whole genome shotgun (WGS) entry which is preliminary data.</text>
</comment>
<dbReference type="HAMAP" id="MF_00104">
    <property type="entry name" value="RNase_III"/>
    <property type="match status" value="1"/>
</dbReference>
<evidence type="ECO:0000256" key="5">
    <source>
        <dbReference type="ARBA" id="ARBA00022759"/>
    </source>
</evidence>
<comment type="catalytic activity">
    <reaction evidence="1 8">
        <text>Endonucleolytic cleavage to 5'-phosphomonoester.</text>
        <dbReference type="EC" id="3.1.26.3"/>
    </reaction>
</comment>
<organism evidence="11 12">
    <name type="scientific">Funiculus sociatus GB2-A5</name>
    <dbReference type="NCBI Taxonomy" id="2933946"/>
    <lineage>
        <taxon>Bacteria</taxon>
        <taxon>Bacillati</taxon>
        <taxon>Cyanobacteriota</taxon>
        <taxon>Cyanophyceae</taxon>
        <taxon>Coleofasciculales</taxon>
        <taxon>Coleofasciculaceae</taxon>
        <taxon>Funiculus</taxon>
    </lineage>
</organism>
<keyword evidence="7 8" id="KW-0694">RNA-binding</keyword>
<name>A0ABV0JS50_9CYAN</name>